<reference evidence="2" key="1">
    <citation type="journal article" date="2005" name="Science">
        <title>Life at depth: Photobacterium profundum genome sequence and expression analysis.</title>
        <authorList>
            <person name="Vezzi A."/>
            <person name="Campanaro S."/>
            <person name="D'Angelo M."/>
            <person name="Simonato F."/>
            <person name="Vitulo N."/>
            <person name="Lauro F.M."/>
            <person name="Cestaro A."/>
            <person name="Malacrida G."/>
            <person name="Simionati B."/>
            <person name="Cannata N."/>
            <person name="Romualdi C."/>
            <person name="Bartlett D.H."/>
            <person name="Valle G."/>
        </authorList>
    </citation>
    <scope>NUCLEOTIDE SEQUENCE [LARGE SCALE GENOMIC DNA]</scope>
    <source>
        <strain evidence="2">ATCC BAA-1253 / SS9</strain>
    </source>
</reference>
<dbReference type="HOGENOM" id="CLU_568199_0_0_6"/>
<sequence length="473" mass="53592">MSENLKLNYHEVDFIVPVHRFNIQFSYVTKQGLSFIREFVLRLVQLAPMKPSQIAIYIGLNKAEMNEAISDLMDKGDLRFNKQGQVELTPQSEGYFDGLGKPPRTSSIQETGATLSFELCSFNCIGNKRSSGGWKQGIELKVDNQKLSRTVELAKSVFQKEFYQYLDKDFLKGVRTEDSDRPSIYTMGSVSKLTKDSLRLTCKFYVDPDGRAIEREDFDELDHSTEVHELITRTLGQNRKASNVSNIAQAMKSIGDYWTKDVLNDNSVDLSSFTRRFAESLVDDKKPLVFVGSIYAKNNWEHVSNKLKNVLDKFNKSKDNTVRDLKWIVPSDSFWGKTSRITSCLEELEGCQLTKGENPQRVFQPSIHFPLSDVSDRRALGKWKHDFSGSTGINYGLLEGFMGGSVEVLFMENEFVVVCYHISRPDSLSVTMPVGFISTDAQVIRKVSELADEYISNTASFNTPNDLGLLKNL</sequence>
<name>Q6LRT0_PHOPR</name>
<evidence type="ECO:0000313" key="1">
    <source>
        <dbReference type="EMBL" id="CAG19996.1"/>
    </source>
</evidence>
<organism evidence="1 2">
    <name type="scientific">Photobacterium profundum (strain SS9)</name>
    <dbReference type="NCBI Taxonomy" id="298386"/>
    <lineage>
        <taxon>Bacteria</taxon>
        <taxon>Pseudomonadati</taxon>
        <taxon>Pseudomonadota</taxon>
        <taxon>Gammaproteobacteria</taxon>
        <taxon>Vibrionales</taxon>
        <taxon>Vibrionaceae</taxon>
        <taxon>Photobacterium</taxon>
    </lineage>
</organism>
<proteinExistence type="predicted"/>
<evidence type="ECO:0000313" key="2">
    <source>
        <dbReference type="Proteomes" id="UP000000593"/>
    </source>
</evidence>
<dbReference type="KEGG" id="ppr:PBPRA1585"/>
<gene>
    <name evidence="1" type="ordered locus">PBPRA1585</name>
</gene>
<dbReference type="Proteomes" id="UP000000593">
    <property type="component" value="Chromosome 1"/>
</dbReference>
<dbReference type="EMBL" id="CR378668">
    <property type="protein sequence ID" value="CAG19996.1"/>
    <property type="molecule type" value="Genomic_DNA"/>
</dbReference>
<accession>Q6LRT0</accession>
<dbReference type="RefSeq" id="WP_011218316.1">
    <property type="nucleotide sequence ID" value="NC_006370.1"/>
</dbReference>
<keyword evidence="2" id="KW-1185">Reference proteome</keyword>
<protein>
    <submittedName>
        <fullName evidence="1">Uncharacterized protein</fullName>
    </submittedName>
</protein>
<dbReference type="AlphaFoldDB" id="Q6LRT0"/>
<dbReference type="eggNOG" id="ENOG502Z8H5">
    <property type="taxonomic scope" value="Bacteria"/>
</dbReference>